<organism evidence="1 2">
    <name type="scientific">Platanthera guangdongensis</name>
    <dbReference type="NCBI Taxonomy" id="2320717"/>
    <lineage>
        <taxon>Eukaryota</taxon>
        <taxon>Viridiplantae</taxon>
        <taxon>Streptophyta</taxon>
        <taxon>Embryophyta</taxon>
        <taxon>Tracheophyta</taxon>
        <taxon>Spermatophyta</taxon>
        <taxon>Magnoliopsida</taxon>
        <taxon>Liliopsida</taxon>
        <taxon>Asparagales</taxon>
        <taxon>Orchidaceae</taxon>
        <taxon>Orchidoideae</taxon>
        <taxon>Orchideae</taxon>
        <taxon>Orchidinae</taxon>
        <taxon>Platanthera</taxon>
    </lineage>
</organism>
<proteinExistence type="predicted"/>
<comment type="caution">
    <text evidence="1">The sequence shown here is derived from an EMBL/GenBank/DDBJ whole genome shotgun (WGS) entry which is preliminary data.</text>
</comment>
<keyword evidence="2" id="KW-1185">Reference proteome</keyword>
<dbReference type="Proteomes" id="UP001412067">
    <property type="component" value="Unassembled WGS sequence"/>
</dbReference>
<sequence length="137" mass="15232">MGDLQVYSLHLKGINGVIPGHTNPPAILPSMWPQAELATQEIIKHIQPTVVSEQRRKAVVEYVQKLIRGFVSSEVYGSLLLSQFILQFLVSFSRCSPTFPSTSPSSLCGCESRLRWKLPLMSLIFHVALSRNLPSPS</sequence>
<gene>
    <name evidence="1" type="ORF">KSP40_PGU018911</name>
</gene>
<name>A0ABR2MFG3_9ASPA</name>
<dbReference type="EMBL" id="JBBWWR010000008">
    <property type="protein sequence ID" value="KAK8962424.1"/>
    <property type="molecule type" value="Genomic_DNA"/>
</dbReference>
<evidence type="ECO:0000313" key="1">
    <source>
        <dbReference type="EMBL" id="KAK8962424.1"/>
    </source>
</evidence>
<dbReference type="InterPro" id="IPR058921">
    <property type="entry name" value="PAP/OAS1-rel"/>
</dbReference>
<dbReference type="PANTHER" id="PTHR45979">
    <property type="entry name" value="PAP/OAS1 SUBSTRATE-BINDING DOMAIN SUPERFAMILY"/>
    <property type="match status" value="1"/>
</dbReference>
<reference evidence="1 2" key="1">
    <citation type="journal article" date="2022" name="Nat. Plants">
        <title>Genomes of leafy and leafless Platanthera orchids illuminate the evolution of mycoheterotrophy.</title>
        <authorList>
            <person name="Li M.H."/>
            <person name="Liu K.W."/>
            <person name="Li Z."/>
            <person name="Lu H.C."/>
            <person name="Ye Q.L."/>
            <person name="Zhang D."/>
            <person name="Wang J.Y."/>
            <person name="Li Y.F."/>
            <person name="Zhong Z.M."/>
            <person name="Liu X."/>
            <person name="Yu X."/>
            <person name="Liu D.K."/>
            <person name="Tu X.D."/>
            <person name="Liu B."/>
            <person name="Hao Y."/>
            <person name="Liao X.Y."/>
            <person name="Jiang Y.T."/>
            <person name="Sun W.H."/>
            <person name="Chen J."/>
            <person name="Chen Y.Q."/>
            <person name="Ai Y."/>
            <person name="Zhai J.W."/>
            <person name="Wu S.S."/>
            <person name="Zhou Z."/>
            <person name="Hsiao Y.Y."/>
            <person name="Wu W.L."/>
            <person name="Chen Y.Y."/>
            <person name="Lin Y.F."/>
            <person name="Hsu J.L."/>
            <person name="Li C.Y."/>
            <person name="Wang Z.W."/>
            <person name="Zhao X."/>
            <person name="Zhong W.Y."/>
            <person name="Ma X.K."/>
            <person name="Ma L."/>
            <person name="Huang J."/>
            <person name="Chen G.Z."/>
            <person name="Huang M.Z."/>
            <person name="Huang L."/>
            <person name="Peng D.H."/>
            <person name="Luo Y.B."/>
            <person name="Zou S.Q."/>
            <person name="Chen S.P."/>
            <person name="Lan S."/>
            <person name="Tsai W.C."/>
            <person name="Van de Peer Y."/>
            <person name="Liu Z.J."/>
        </authorList>
    </citation>
    <scope>NUCLEOTIDE SEQUENCE [LARGE SCALE GENOMIC DNA]</scope>
    <source>
        <strain evidence="1">Lor288</strain>
    </source>
</reference>
<evidence type="ECO:0000313" key="2">
    <source>
        <dbReference type="Proteomes" id="UP001412067"/>
    </source>
</evidence>
<accession>A0ABR2MFG3</accession>
<protein>
    <submittedName>
        <fullName evidence="1">Uncharacterized protein</fullName>
    </submittedName>
</protein>
<dbReference type="PANTHER" id="PTHR45979:SF2">
    <property type="entry name" value="PAP_OAS1 SUBSTRATE-BINDING DOMAIN SUPERFAMILY"/>
    <property type="match status" value="1"/>
</dbReference>